<keyword evidence="4" id="KW-1185">Reference proteome</keyword>
<evidence type="ECO:0008006" key="5">
    <source>
        <dbReference type="Google" id="ProtNLM"/>
    </source>
</evidence>
<keyword evidence="2" id="KW-0732">Signal</keyword>
<gene>
    <name evidence="3" type="ORF">I6N96_12165</name>
</gene>
<feature type="compositionally biased region" description="Polar residues" evidence="1">
    <location>
        <begin position="49"/>
        <end position="58"/>
    </location>
</feature>
<evidence type="ECO:0000313" key="4">
    <source>
        <dbReference type="Proteomes" id="UP000673375"/>
    </source>
</evidence>
<name>A0ABS4CKA0_9ENTE</name>
<protein>
    <recommendedName>
        <fullName evidence="5">Lipoprotein</fullName>
    </recommendedName>
</protein>
<comment type="caution">
    <text evidence="3">The sequence shown here is derived from an EMBL/GenBank/DDBJ whole genome shotgun (WGS) entry which is preliminary data.</text>
</comment>
<accession>A0ABS4CKA0</accession>
<dbReference type="Proteomes" id="UP000673375">
    <property type="component" value="Unassembled WGS sequence"/>
</dbReference>
<proteinExistence type="predicted"/>
<feature type="chain" id="PRO_5047015535" description="Lipoprotein" evidence="2">
    <location>
        <begin position="23"/>
        <end position="212"/>
    </location>
</feature>
<evidence type="ECO:0000313" key="3">
    <source>
        <dbReference type="EMBL" id="MBP1047026.1"/>
    </source>
</evidence>
<evidence type="ECO:0000256" key="2">
    <source>
        <dbReference type="SAM" id="SignalP"/>
    </source>
</evidence>
<reference evidence="3 4" key="1">
    <citation type="submission" date="2020-12" db="EMBL/GenBank/DDBJ databases">
        <title>Vagococcus allomyrinae sp. nov. and Enterococcus lavae sp. nov., isolated from the larvae of Allomyrina dichotoma.</title>
        <authorList>
            <person name="Lee S.D."/>
        </authorList>
    </citation>
    <scope>NUCLEOTIDE SEQUENCE [LARGE SCALE GENOMIC DNA]</scope>
    <source>
        <strain evidence="3 4">BWM-S5</strain>
    </source>
</reference>
<organism evidence="3 4">
    <name type="scientific">Enterococcus larvae</name>
    <dbReference type="NCBI Taxonomy" id="2794352"/>
    <lineage>
        <taxon>Bacteria</taxon>
        <taxon>Bacillati</taxon>
        <taxon>Bacillota</taxon>
        <taxon>Bacilli</taxon>
        <taxon>Lactobacillales</taxon>
        <taxon>Enterococcaceae</taxon>
        <taxon>Enterococcus</taxon>
    </lineage>
</organism>
<feature type="signal peptide" evidence="2">
    <location>
        <begin position="1"/>
        <end position="22"/>
    </location>
</feature>
<dbReference type="PROSITE" id="PS51257">
    <property type="entry name" value="PROKAR_LIPOPROTEIN"/>
    <property type="match status" value="1"/>
</dbReference>
<feature type="compositionally biased region" description="Low complexity" evidence="1">
    <location>
        <begin position="32"/>
        <end position="48"/>
    </location>
</feature>
<dbReference type="RefSeq" id="WP_209557817.1">
    <property type="nucleotide sequence ID" value="NZ_JAEDXU010000006.1"/>
</dbReference>
<sequence>MKKNILVLTRAAVLCLSVLTLAACRSNKEDSNTASSSDTSVSTESDSSGTAATAGQSTLTEKEKKALKVIGTKTGDKNEYEIVVENYTGTTIEKMAVKNITDSDFEGDLLEKTTPFTHKEQGLLYFTPTSEETTDTSEDPDSWAVTEGYDLSFTVESGQEYIVHSFPFEDAQEVTLFIEKDTAYLEYVSTASGESINTLEMEKAILESSVNG</sequence>
<feature type="region of interest" description="Disordered" evidence="1">
    <location>
        <begin position="29"/>
        <end position="58"/>
    </location>
</feature>
<dbReference type="EMBL" id="JAEDXU010000006">
    <property type="protein sequence ID" value="MBP1047026.1"/>
    <property type="molecule type" value="Genomic_DNA"/>
</dbReference>
<evidence type="ECO:0000256" key="1">
    <source>
        <dbReference type="SAM" id="MobiDB-lite"/>
    </source>
</evidence>